<evidence type="ECO:0000313" key="1">
    <source>
        <dbReference type="EMBL" id="OTF97042.1"/>
    </source>
</evidence>
<dbReference type="AlphaFoldDB" id="A0A251SET9"/>
<proteinExistence type="predicted"/>
<reference evidence="2" key="1">
    <citation type="journal article" date="2017" name="Nature">
        <title>The sunflower genome provides insights into oil metabolism, flowering and Asterid evolution.</title>
        <authorList>
            <person name="Badouin H."/>
            <person name="Gouzy J."/>
            <person name="Grassa C.J."/>
            <person name="Murat F."/>
            <person name="Staton S.E."/>
            <person name="Cottret L."/>
            <person name="Lelandais-Briere C."/>
            <person name="Owens G.L."/>
            <person name="Carrere S."/>
            <person name="Mayjonade B."/>
            <person name="Legrand L."/>
            <person name="Gill N."/>
            <person name="Kane N.C."/>
            <person name="Bowers J.E."/>
            <person name="Hubner S."/>
            <person name="Bellec A."/>
            <person name="Berard A."/>
            <person name="Berges H."/>
            <person name="Blanchet N."/>
            <person name="Boniface M.C."/>
            <person name="Brunel D."/>
            <person name="Catrice O."/>
            <person name="Chaidir N."/>
            <person name="Claudel C."/>
            <person name="Donnadieu C."/>
            <person name="Faraut T."/>
            <person name="Fievet G."/>
            <person name="Helmstetter N."/>
            <person name="King M."/>
            <person name="Knapp S.J."/>
            <person name="Lai Z."/>
            <person name="Le Paslier M.C."/>
            <person name="Lippi Y."/>
            <person name="Lorenzon L."/>
            <person name="Mandel J.R."/>
            <person name="Marage G."/>
            <person name="Marchand G."/>
            <person name="Marquand E."/>
            <person name="Bret-Mestries E."/>
            <person name="Morien E."/>
            <person name="Nambeesan S."/>
            <person name="Nguyen T."/>
            <person name="Pegot-Espagnet P."/>
            <person name="Pouilly N."/>
            <person name="Raftis F."/>
            <person name="Sallet E."/>
            <person name="Schiex T."/>
            <person name="Thomas J."/>
            <person name="Vandecasteele C."/>
            <person name="Vares D."/>
            <person name="Vear F."/>
            <person name="Vautrin S."/>
            <person name="Crespi M."/>
            <person name="Mangin B."/>
            <person name="Burke J.M."/>
            <person name="Salse J."/>
            <person name="Munos S."/>
            <person name="Vincourt P."/>
            <person name="Rieseberg L.H."/>
            <person name="Langlade N.B."/>
        </authorList>
    </citation>
    <scope>NUCLEOTIDE SEQUENCE [LARGE SCALE GENOMIC DNA]</scope>
    <source>
        <strain evidence="2">cv. SF193</strain>
    </source>
</reference>
<dbReference type="EMBL" id="CM007903">
    <property type="protein sequence ID" value="OTF97042.1"/>
    <property type="molecule type" value="Genomic_DNA"/>
</dbReference>
<dbReference type="Proteomes" id="UP000215914">
    <property type="component" value="Chromosome 14"/>
</dbReference>
<accession>A0A251SET9</accession>
<name>A0A251SET9_HELAN</name>
<dbReference type="InParanoid" id="A0A251SET9"/>
<sequence length="64" mass="7751">MSHKLMKCSIDEVLFDRLRHSIVIITTRIMRYYTSKHLDFSKHWNVTRSSMPTDRVTYLKTMKC</sequence>
<organism evidence="1 2">
    <name type="scientific">Helianthus annuus</name>
    <name type="common">Common sunflower</name>
    <dbReference type="NCBI Taxonomy" id="4232"/>
    <lineage>
        <taxon>Eukaryota</taxon>
        <taxon>Viridiplantae</taxon>
        <taxon>Streptophyta</taxon>
        <taxon>Embryophyta</taxon>
        <taxon>Tracheophyta</taxon>
        <taxon>Spermatophyta</taxon>
        <taxon>Magnoliopsida</taxon>
        <taxon>eudicotyledons</taxon>
        <taxon>Gunneridae</taxon>
        <taxon>Pentapetalae</taxon>
        <taxon>asterids</taxon>
        <taxon>campanulids</taxon>
        <taxon>Asterales</taxon>
        <taxon>Asteraceae</taxon>
        <taxon>Asteroideae</taxon>
        <taxon>Heliantheae alliance</taxon>
        <taxon>Heliantheae</taxon>
        <taxon>Helianthus</taxon>
    </lineage>
</organism>
<keyword evidence="2" id="KW-1185">Reference proteome</keyword>
<gene>
    <name evidence="1" type="ORF">HannXRQ_Chr14g0430211</name>
</gene>
<evidence type="ECO:0000313" key="2">
    <source>
        <dbReference type="Proteomes" id="UP000215914"/>
    </source>
</evidence>
<protein>
    <submittedName>
        <fullName evidence="1">Uncharacterized protein</fullName>
    </submittedName>
</protein>